<reference evidence="8" key="2">
    <citation type="submission" date="2025-08" db="UniProtKB">
        <authorList>
            <consortium name="Ensembl"/>
        </authorList>
    </citation>
    <scope>IDENTIFICATION</scope>
</reference>
<dbReference type="Proteomes" id="UP000005226">
    <property type="component" value="Chromosome 19"/>
</dbReference>
<sequence length="317" mass="35810">AMQADFRPPKRRNRIQEEYGGALPVGRPGESGGPGESGELRAELINQHVLVCHPEHIKKIHNQGYLGKGVLSRARPEHSISERWEGLNVTPLLSPLSRYKDLLDWVEAILSAQGLDQQAVRRALLRLSEPVKMENIRPETGGEDRAGGSEMELERTGCSSLGCLCVYLDQEPLSILQLWRNFCSLRTDFISLFAAYQHFRSKGWIPKGGSGAKYGVDFLLYRKGPPFYHASYSVVVERVHNSYSGPGMRLFSWRSLAALSRITANVSKELMLCYIIYPDDLSDDELRSPECLSRLKVQEIIVSRWVSSRERVEHDDV</sequence>
<feature type="active site" evidence="5">
    <location>
        <position position="229"/>
    </location>
</feature>
<evidence type="ECO:0000313" key="8">
    <source>
        <dbReference type="Ensembl" id="ENSTRUP00000009766.3"/>
    </source>
</evidence>
<dbReference type="PIRSF" id="PIRSF011789">
    <property type="entry name" value="tRNA_splic_SEN2"/>
    <property type="match status" value="1"/>
</dbReference>
<keyword evidence="2 4" id="KW-0819">tRNA processing</keyword>
<dbReference type="InterPro" id="IPR011856">
    <property type="entry name" value="tRNA_endonuc-like_dom_sf"/>
</dbReference>
<protein>
    <recommendedName>
        <fullName evidence="4">tRNA-splicing endonuclease subunit Sen2</fullName>
        <ecNumber evidence="4">4.6.1.16</ecNumber>
    </recommendedName>
</protein>
<feature type="active site" evidence="5">
    <location>
        <position position="268"/>
    </location>
</feature>
<dbReference type="CDD" id="cd22363">
    <property type="entry name" value="tRNA-intron_lyase_C"/>
    <property type="match status" value="1"/>
</dbReference>
<dbReference type="GO" id="GO:0003676">
    <property type="term" value="F:nucleic acid binding"/>
    <property type="evidence" value="ECO:0007669"/>
    <property type="project" value="InterPro"/>
</dbReference>
<name>H2SBI7_TAKRU</name>
<evidence type="ECO:0000256" key="6">
    <source>
        <dbReference type="SAM" id="MobiDB-lite"/>
    </source>
</evidence>
<evidence type="ECO:0000256" key="5">
    <source>
        <dbReference type="PIRSR" id="PIRSR011789-1"/>
    </source>
</evidence>
<comment type="subcellular location">
    <subcellularLocation>
        <location evidence="4">Nucleus</location>
    </subcellularLocation>
</comment>
<dbReference type="GeneTree" id="ENSGT00390000013266"/>
<dbReference type="GO" id="GO:0005737">
    <property type="term" value="C:cytoplasm"/>
    <property type="evidence" value="ECO:0007669"/>
    <property type="project" value="TreeGrafter"/>
</dbReference>
<evidence type="ECO:0000256" key="1">
    <source>
        <dbReference type="ARBA" id="ARBA00008078"/>
    </source>
</evidence>
<dbReference type="Gene3D" id="3.40.1350.10">
    <property type="match status" value="1"/>
</dbReference>
<dbReference type="STRING" id="31033.ENSTRUP00000058746"/>
<evidence type="ECO:0000256" key="4">
    <source>
        <dbReference type="PIRNR" id="PIRNR011789"/>
    </source>
</evidence>
<keyword evidence="4" id="KW-0539">Nucleus</keyword>
<evidence type="ECO:0000259" key="7">
    <source>
        <dbReference type="Pfam" id="PF01974"/>
    </source>
</evidence>
<reference evidence="8 9" key="1">
    <citation type="journal article" date="2011" name="Genome Biol. Evol.">
        <title>Integration of the genetic map and genome assembly of fugu facilitates insights into distinct features of genome evolution in teleosts and mammals.</title>
        <authorList>
            <person name="Kai W."/>
            <person name="Kikuchi K."/>
            <person name="Tohari S."/>
            <person name="Chew A.K."/>
            <person name="Tay A."/>
            <person name="Fujiwara A."/>
            <person name="Hosoya S."/>
            <person name="Suetake H."/>
            <person name="Naruse K."/>
            <person name="Brenner S."/>
            <person name="Suzuki Y."/>
            <person name="Venkatesh B."/>
        </authorList>
    </citation>
    <scope>NUCLEOTIDE SEQUENCE [LARGE SCALE GENOMIC DNA]</scope>
</reference>
<dbReference type="Ensembl" id="ENSTRUT00000009821.3">
    <property type="protein sequence ID" value="ENSTRUP00000009766.3"/>
    <property type="gene ID" value="ENSTRUG00000031224.1"/>
</dbReference>
<dbReference type="InterPro" id="IPR016589">
    <property type="entry name" value="tRNA_splic_SEN2"/>
</dbReference>
<dbReference type="PANTHER" id="PTHR21227">
    <property type="entry name" value="TRNA-SPLICING ENDONUCLEASE SUBUNIT SEN2"/>
    <property type="match status" value="1"/>
</dbReference>
<evidence type="ECO:0000256" key="2">
    <source>
        <dbReference type="ARBA" id="ARBA00022694"/>
    </source>
</evidence>
<accession>H2SBI7</accession>
<organism evidence="8 9">
    <name type="scientific">Takifugu rubripes</name>
    <name type="common">Japanese pufferfish</name>
    <name type="synonym">Fugu rubripes</name>
    <dbReference type="NCBI Taxonomy" id="31033"/>
    <lineage>
        <taxon>Eukaryota</taxon>
        <taxon>Metazoa</taxon>
        <taxon>Chordata</taxon>
        <taxon>Craniata</taxon>
        <taxon>Vertebrata</taxon>
        <taxon>Euteleostomi</taxon>
        <taxon>Actinopterygii</taxon>
        <taxon>Neopterygii</taxon>
        <taxon>Teleostei</taxon>
        <taxon>Neoteleostei</taxon>
        <taxon>Acanthomorphata</taxon>
        <taxon>Eupercaria</taxon>
        <taxon>Tetraodontiformes</taxon>
        <taxon>Tetradontoidea</taxon>
        <taxon>Tetraodontidae</taxon>
        <taxon>Takifugu</taxon>
    </lineage>
</organism>
<dbReference type="InterPro" id="IPR006676">
    <property type="entry name" value="tRNA_splic"/>
</dbReference>
<proteinExistence type="inferred from homology"/>
<evidence type="ECO:0000256" key="3">
    <source>
        <dbReference type="ARBA" id="ARBA00023239"/>
    </source>
</evidence>
<comment type="similarity">
    <text evidence="1 4">Belongs to the tRNA-intron endonuclease family.</text>
</comment>
<comment type="function">
    <text evidence="4">Constitutes one of the two catalytic subunit of the tRNA-splicing endonuclease complex, a complex responsible for identification and cleavage of the splice sites in pre-tRNA. It cleaves pre-tRNA at the 5'- and 3'-splice sites to release the intron. The products are an intron and two tRNA half-molecules bearing 2',3'-cyclic phosphate and 5'-OH termini. There are no conserved sequences at the splice sites, but the intron is invariably located at the same site in the gene, placing the splice sites an invariant distance from the constant structural features of the tRNA body.</text>
</comment>
<dbReference type="SUPFAM" id="SSF53032">
    <property type="entry name" value="tRNA-intron endonuclease catalytic domain-like"/>
    <property type="match status" value="1"/>
</dbReference>
<keyword evidence="9" id="KW-1185">Reference proteome</keyword>
<dbReference type="Pfam" id="PF01974">
    <property type="entry name" value="tRNA_int_endo"/>
    <property type="match status" value="1"/>
</dbReference>
<dbReference type="AlphaFoldDB" id="H2SBI7"/>
<feature type="region of interest" description="Disordered" evidence="6">
    <location>
        <begin position="1"/>
        <end position="38"/>
    </location>
</feature>
<dbReference type="GO" id="GO:0000214">
    <property type="term" value="C:tRNA-intron endonuclease complex"/>
    <property type="evidence" value="ECO:0007669"/>
    <property type="project" value="UniProtKB-UniRule"/>
</dbReference>
<dbReference type="GO" id="GO:0000213">
    <property type="term" value="F:tRNA-intron lyase activity"/>
    <property type="evidence" value="ECO:0007669"/>
    <property type="project" value="UniProtKB-UniRule"/>
</dbReference>
<feature type="domain" description="tRNA intron endonuclease catalytic" evidence="7">
    <location>
        <begin position="189"/>
        <end position="275"/>
    </location>
</feature>
<dbReference type="InterPro" id="IPR006677">
    <property type="entry name" value="tRNA_intron_Endonuc_cat-like"/>
</dbReference>
<dbReference type="GO" id="GO:0000379">
    <property type="term" value="P:tRNA-type intron splice site recognition and cleavage"/>
    <property type="evidence" value="ECO:0007669"/>
    <property type="project" value="TreeGrafter"/>
</dbReference>
<gene>
    <name evidence="8" type="primary">LOC101064951</name>
</gene>
<dbReference type="EC" id="4.6.1.16" evidence="4"/>
<dbReference type="PANTHER" id="PTHR21227:SF0">
    <property type="entry name" value="TRNA-SPLICING ENDONUCLEASE SUBUNIT SEN2"/>
    <property type="match status" value="1"/>
</dbReference>
<evidence type="ECO:0000313" key="9">
    <source>
        <dbReference type="Proteomes" id="UP000005226"/>
    </source>
</evidence>
<keyword evidence="3 4" id="KW-0456">Lyase</keyword>
<feature type="active site" evidence="5">
    <location>
        <position position="221"/>
    </location>
</feature>
<reference evidence="8" key="3">
    <citation type="submission" date="2025-09" db="UniProtKB">
        <authorList>
            <consortium name="Ensembl"/>
        </authorList>
    </citation>
    <scope>IDENTIFICATION</scope>
</reference>
<dbReference type="InterPro" id="IPR036167">
    <property type="entry name" value="tRNA_intron_Endo_cat-like_sf"/>
</dbReference>